<name>A0A2T2WH22_9FIRM</name>
<sequence length="496" mass="53030">MPNNRLYTKIERNTYYDSVTLMRCSSQLQAIAGIGKVALMMGTPANQALMAEQHLWDFEKDRAAPTDLCVSMIYESDDALSAALQALEDFISGANTKATDSSKNGQHAGGYPVHSWQEAAYVLDAPRIAAISVPGPWASAEARQALDAGFDVFLYSDNVPLAEELTLKRYACERERIVMGPDCGTALIKGAPLGFINRLRPGNVGIIAASGTGAQEVSTALDRAGIGISSIIGIGSRDLAASIGAMSFLTALQRLRDDSDTTKVAIVAKPPDPDVLAKLLPILDDFPKPIVALFLGIQPNAGAHRTNIVSTIGELIGAISGRDVEMPPKLPRIQPGTFLRGLFVGGTLAIQASYLLHLPLAHEGLTPWQERRHIVVDLGDDRFTLGRPHPMIDGSGRGQALSECLSDPQTGMVMGDIVLGDGAENDPAGHVITAIEQAAPHRDRLPPIVFTVIGTRQDPQNYDDQVEQLRRAGVWVTQTTAAAIAVREALGGVFHD</sequence>
<dbReference type="InterPro" id="IPR005811">
    <property type="entry name" value="SUCC_ACL_C"/>
</dbReference>
<dbReference type="EMBL" id="PXYV01000032">
    <property type="protein sequence ID" value="PSR21537.1"/>
    <property type="molecule type" value="Genomic_DNA"/>
</dbReference>
<dbReference type="Gene3D" id="3.40.50.720">
    <property type="entry name" value="NAD(P)-binding Rossmann-like Domain"/>
    <property type="match status" value="1"/>
</dbReference>
<dbReference type="PANTHER" id="PTHR11117">
    <property type="entry name" value="SUCCINYL-COA LIGASE SUBUNIT ALPHA"/>
    <property type="match status" value="1"/>
</dbReference>
<dbReference type="GO" id="GO:0004775">
    <property type="term" value="F:succinate-CoA ligase (ADP-forming) activity"/>
    <property type="evidence" value="ECO:0007669"/>
    <property type="project" value="TreeGrafter"/>
</dbReference>
<evidence type="ECO:0000313" key="2">
    <source>
        <dbReference type="EMBL" id="PSR21537.1"/>
    </source>
</evidence>
<dbReference type="PANTHER" id="PTHR11117:SF24">
    <property type="entry name" value="PROTEIN FDRA"/>
    <property type="match status" value="1"/>
</dbReference>
<dbReference type="Gene3D" id="3.40.50.261">
    <property type="entry name" value="Succinyl-CoA synthetase domains"/>
    <property type="match status" value="2"/>
</dbReference>
<gene>
    <name evidence="2" type="ORF">C7B45_10505</name>
</gene>
<dbReference type="GO" id="GO:0009361">
    <property type="term" value="C:succinate-CoA ligase complex (ADP-forming)"/>
    <property type="evidence" value="ECO:0007669"/>
    <property type="project" value="TreeGrafter"/>
</dbReference>
<accession>A0A2T2WH22</accession>
<protein>
    <submittedName>
        <fullName evidence="2">Transcriptional regulator</fullName>
    </submittedName>
</protein>
<dbReference type="SUPFAM" id="SSF52210">
    <property type="entry name" value="Succinyl-CoA synthetase domains"/>
    <property type="match status" value="2"/>
</dbReference>
<feature type="domain" description="ATP-citrate synthase/succinyl-CoA ligase C-terminal" evidence="1">
    <location>
        <begin position="342"/>
        <end position="488"/>
    </location>
</feature>
<proteinExistence type="predicted"/>
<dbReference type="AlphaFoldDB" id="A0A2T2WH22"/>
<evidence type="ECO:0000313" key="3">
    <source>
        <dbReference type="Proteomes" id="UP000241848"/>
    </source>
</evidence>
<dbReference type="GO" id="GO:0006099">
    <property type="term" value="P:tricarboxylic acid cycle"/>
    <property type="evidence" value="ECO:0007669"/>
    <property type="project" value="TreeGrafter"/>
</dbReference>
<dbReference type="GO" id="GO:0004776">
    <property type="term" value="F:succinate-CoA ligase (GDP-forming) activity"/>
    <property type="evidence" value="ECO:0007669"/>
    <property type="project" value="TreeGrafter"/>
</dbReference>
<reference evidence="2 3" key="1">
    <citation type="journal article" date="2014" name="BMC Genomics">
        <title>Comparison of environmental and isolate Sulfobacillus genomes reveals diverse carbon, sulfur, nitrogen, and hydrogen metabolisms.</title>
        <authorList>
            <person name="Justice N.B."/>
            <person name="Norman A."/>
            <person name="Brown C.T."/>
            <person name="Singh A."/>
            <person name="Thomas B.C."/>
            <person name="Banfield J.F."/>
        </authorList>
    </citation>
    <scope>NUCLEOTIDE SEQUENCE [LARGE SCALE GENOMIC DNA]</scope>
    <source>
        <strain evidence="2">AMDSBA3</strain>
    </source>
</reference>
<evidence type="ECO:0000259" key="1">
    <source>
        <dbReference type="Pfam" id="PF00549"/>
    </source>
</evidence>
<organism evidence="2 3">
    <name type="scientific">Sulfobacillus acidophilus</name>
    <dbReference type="NCBI Taxonomy" id="53633"/>
    <lineage>
        <taxon>Bacteria</taxon>
        <taxon>Bacillati</taxon>
        <taxon>Bacillota</taxon>
        <taxon>Clostridia</taxon>
        <taxon>Eubacteriales</taxon>
        <taxon>Clostridiales Family XVII. Incertae Sedis</taxon>
        <taxon>Sulfobacillus</taxon>
    </lineage>
</organism>
<comment type="caution">
    <text evidence="2">The sequence shown here is derived from an EMBL/GenBank/DDBJ whole genome shotgun (WGS) entry which is preliminary data.</text>
</comment>
<dbReference type="GO" id="GO:0005829">
    <property type="term" value="C:cytosol"/>
    <property type="evidence" value="ECO:0007669"/>
    <property type="project" value="TreeGrafter"/>
</dbReference>
<dbReference type="Proteomes" id="UP000241848">
    <property type="component" value="Unassembled WGS sequence"/>
</dbReference>
<dbReference type="InterPro" id="IPR016102">
    <property type="entry name" value="Succinyl-CoA_synth-like"/>
</dbReference>
<dbReference type="Pfam" id="PF00549">
    <property type="entry name" value="Ligase_CoA"/>
    <property type="match status" value="1"/>
</dbReference>